<feature type="domain" description="GIY-YIG" evidence="1">
    <location>
        <begin position="1"/>
        <end position="101"/>
    </location>
</feature>
<dbReference type="RefSeq" id="WP_077838549.1">
    <property type="nucleotide sequence ID" value="NZ_JABTAE010000001.1"/>
</dbReference>
<accession>A0A1S8SAH1</accession>
<dbReference type="Pfam" id="PF01541">
    <property type="entry name" value="GIY-YIG"/>
    <property type="match status" value="1"/>
</dbReference>
<reference evidence="2 3" key="1">
    <citation type="submission" date="2016-05" db="EMBL/GenBank/DDBJ databases">
        <title>Microbial solvent formation.</title>
        <authorList>
            <person name="Poehlein A."/>
            <person name="Montoya Solano J.D."/>
            <person name="Flitsch S."/>
            <person name="Krabben P."/>
            <person name="Duerre P."/>
            <person name="Daniel R."/>
        </authorList>
    </citation>
    <scope>NUCLEOTIDE SEQUENCE [LARGE SCALE GENOMIC DNA]</scope>
    <source>
        <strain evidence="2 3">DSM 53</strain>
    </source>
</reference>
<proteinExistence type="predicted"/>
<sequence length="131" mass="15360">MSYIYGIFLTGVMDKNGEYKDQCLYVGSSNDFERRWKQHRQALEKNKHTNKSLQKAYNFMIESGVGEFTYKILYKINNDNTLLKFFGEMLAISYWKPTSNKALVQQGRNRVVFQKCDKDIAEKLLGVICTY</sequence>
<gene>
    <name evidence="2" type="ORF">CLBCK_19180</name>
</gene>
<organism evidence="2 3">
    <name type="scientific">Clostridium beijerinckii</name>
    <name type="common">Clostridium MP</name>
    <dbReference type="NCBI Taxonomy" id="1520"/>
    <lineage>
        <taxon>Bacteria</taxon>
        <taxon>Bacillati</taxon>
        <taxon>Bacillota</taxon>
        <taxon>Clostridia</taxon>
        <taxon>Eubacteriales</taxon>
        <taxon>Clostridiaceae</taxon>
        <taxon>Clostridium</taxon>
    </lineage>
</organism>
<dbReference type="InterPro" id="IPR035901">
    <property type="entry name" value="GIY-YIG_endonuc_sf"/>
</dbReference>
<dbReference type="Gene3D" id="3.40.1440.10">
    <property type="entry name" value="GIY-YIG endonuclease"/>
    <property type="match status" value="1"/>
</dbReference>
<dbReference type="AlphaFoldDB" id="A0A1S8SAH1"/>
<dbReference type="PROSITE" id="PS50164">
    <property type="entry name" value="GIY_YIG"/>
    <property type="match status" value="1"/>
</dbReference>
<dbReference type="EMBL" id="LZZI01000026">
    <property type="protein sequence ID" value="OOM62215.1"/>
    <property type="molecule type" value="Genomic_DNA"/>
</dbReference>
<evidence type="ECO:0000313" key="3">
    <source>
        <dbReference type="Proteomes" id="UP000190973"/>
    </source>
</evidence>
<dbReference type="SUPFAM" id="SSF82771">
    <property type="entry name" value="GIY-YIG endonuclease"/>
    <property type="match status" value="1"/>
</dbReference>
<name>A0A1S8SAH1_CLOBE</name>
<comment type="caution">
    <text evidence="2">The sequence shown here is derived from an EMBL/GenBank/DDBJ whole genome shotgun (WGS) entry which is preliminary data.</text>
</comment>
<dbReference type="InterPro" id="IPR000305">
    <property type="entry name" value="GIY-YIG_endonuc"/>
</dbReference>
<dbReference type="Proteomes" id="UP000190973">
    <property type="component" value="Unassembled WGS sequence"/>
</dbReference>
<evidence type="ECO:0000259" key="1">
    <source>
        <dbReference type="PROSITE" id="PS50164"/>
    </source>
</evidence>
<protein>
    <submittedName>
        <fullName evidence="2">GIY-YIG catalytic domain protein</fullName>
    </submittedName>
</protein>
<evidence type="ECO:0000313" key="2">
    <source>
        <dbReference type="EMBL" id="OOM62215.1"/>
    </source>
</evidence>